<protein>
    <submittedName>
        <fullName evidence="2">L-fuco-beta-pyranose dehydrogenase</fullName>
        <ecNumber evidence="2">1.1.1.122</ecNumber>
    </submittedName>
</protein>
<dbReference type="EMBL" id="UOEQ01000089">
    <property type="protein sequence ID" value="VAW16112.1"/>
    <property type="molecule type" value="Genomic_DNA"/>
</dbReference>
<evidence type="ECO:0000259" key="1">
    <source>
        <dbReference type="Pfam" id="PF00248"/>
    </source>
</evidence>
<dbReference type="Gene3D" id="3.20.20.100">
    <property type="entry name" value="NADP-dependent oxidoreductase domain"/>
    <property type="match status" value="1"/>
</dbReference>
<sequence length="92" mass="10001">MKKNLTRRQVGKTQCEVSVLGLGGAPLGNLFEVLPEEQALGTVSAAYDAGVGHFDMAPQYGHGVAEHRFGHILRHKERSSFTLSTKVGRLLK</sequence>
<organism evidence="2">
    <name type="scientific">hydrothermal vent metagenome</name>
    <dbReference type="NCBI Taxonomy" id="652676"/>
    <lineage>
        <taxon>unclassified sequences</taxon>
        <taxon>metagenomes</taxon>
        <taxon>ecological metagenomes</taxon>
    </lineage>
</organism>
<feature type="non-terminal residue" evidence="2">
    <location>
        <position position="92"/>
    </location>
</feature>
<accession>A0A3B0TNN7</accession>
<feature type="domain" description="NADP-dependent oxidoreductase" evidence="1">
    <location>
        <begin position="20"/>
        <end position="87"/>
    </location>
</feature>
<dbReference type="Pfam" id="PF00248">
    <property type="entry name" value="Aldo_ket_red"/>
    <property type="match status" value="1"/>
</dbReference>
<gene>
    <name evidence="2" type="ORF">MNBD_ALPHA11-2247</name>
</gene>
<dbReference type="EC" id="1.1.1.122" evidence="2"/>
<dbReference type="PANTHER" id="PTHR42686:SF1">
    <property type="entry name" value="GH17980P-RELATED"/>
    <property type="match status" value="1"/>
</dbReference>
<reference evidence="2" key="1">
    <citation type="submission" date="2018-06" db="EMBL/GenBank/DDBJ databases">
        <authorList>
            <person name="Zhirakovskaya E."/>
        </authorList>
    </citation>
    <scope>NUCLEOTIDE SEQUENCE</scope>
</reference>
<dbReference type="InterPro" id="IPR036812">
    <property type="entry name" value="NAD(P)_OxRdtase_dom_sf"/>
</dbReference>
<dbReference type="InterPro" id="IPR023210">
    <property type="entry name" value="NADP_OxRdtase_dom"/>
</dbReference>
<name>A0A3B0TNN7_9ZZZZ</name>
<proteinExistence type="predicted"/>
<evidence type="ECO:0000313" key="2">
    <source>
        <dbReference type="EMBL" id="VAW16112.1"/>
    </source>
</evidence>
<dbReference type="GO" id="GO:0047834">
    <property type="term" value="F:D-threo-aldose 1-dehydrogenase activity"/>
    <property type="evidence" value="ECO:0007669"/>
    <property type="project" value="UniProtKB-EC"/>
</dbReference>
<dbReference type="InterPro" id="IPR020471">
    <property type="entry name" value="AKR"/>
</dbReference>
<keyword evidence="2" id="KW-0560">Oxidoreductase</keyword>
<dbReference type="PANTHER" id="PTHR42686">
    <property type="entry name" value="GH17980P-RELATED"/>
    <property type="match status" value="1"/>
</dbReference>
<dbReference type="SUPFAM" id="SSF51430">
    <property type="entry name" value="NAD(P)-linked oxidoreductase"/>
    <property type="match status" value="1"/>
</dbReference>
<dbReference type="AlphaFoldDB" id="A0A3B0TNN7"/>
<dbReference type="GO" id="GO:0005829">
    <property type="term" value="C:cytosol"/>
    <property type="evidence" value="ECO:0007669"/>
    <property type="project" value="TreeGrafter"/>
</dbReference>